<evidence type="ECO:0000256" key="6">
    <source>
        <dbReference type="ARBA" id="ARBA00023012"/>
    </source>
</evidence>
<dbReference type="OrthoDB" id="9792854at2"/>
<feature type="coiled-coil region" evidence="7">
    <location>
        <begin position="403"/>
        <end position="440"/>
    </location>
</feature>
<dbReference type="SMART" id="SM00387">
    <property type="entry name" value="HATPase_c"/>
    <property type="match status" value="1"/>
</dbReference>
<dbReference type="Gene3D" id="3.30.450.20">
    <property type="entry name" value="PAS domain"/>
    <property type="match status" value="1"/>
</dbReference>
<keyword evidence="3" id="KW-0597">Phosphoprotein</keyword>
<evidence type="ECO:0000259" key="10">
    <source>
        <dbReference type="PROSITE" id="PS50113"/>
    </source>
</evidence>
<evidence type="ECO:0000256" key="5">
    <source>
        <dbReference type="ARBA" id="ARBA00022777"/>
    </source>
</evidence>
<dbReference type="AlphaFoldDB" id="Q2SB54"/>
<dbReference type="EC" id="2.7.13.3" evidence="2"/>
<feature type="domain" description="PAC" evidence="10">
    <location>
        <begin position="363"/>
        <end position="415"/>
    </location>
</feature>
<dbReference type="HOGENOM" id="CLU_335485_0_0_6"/>
<evidence type="ECO:0000256" key="7">
    <source>
        <dbReference type="SAM" id="Coils"/>
    </source>
</evidence>
<proteinExistence type="predicted"/>
<keyword evidence="6" id="KW-0902">Two-component regulatory system</keyword>
<accession>Q2SB54</accession>
<feature type="domain" description="PAS" evidence="9">
    <location>
        <begin position="287"/>
        <end position="360"/>
    </location>
</feature>
<dbReference type="PANTHER" id="PTHR43711:SF1">
    <property type="entry name" value="HISTIDINE KINASE 1"/>
    <property type="match status" value="1"/>
</dbReference>
<dbReference type="CDD" id="cd00082">
    <property type="entry name" value="HisKA"/>
    <property type="match status" value="1"/>
</dbReference>
<evidence type="ECO:0000256" key="1">
    <source>
        <dbReference type="ARBA" id="ARBA00000085"/>
    </source>
</evidence>
<keyword evidence="12" id="KW-1185">Reference proteome</keyword>
<dbReference type="InterPro" id="IPR013656">
    <property type="entry name" value="PAS_4"/>
</dbReference>
<dbReference type="InterPro" id="IPR004358">
    <property type="entry name" value="Sig_transdc_His_kin-like_C"/>
</dbReference>
<dbReference type="InterPro" id="IPR036890">
    <property type="entry name" value="HATPase_C_sf"/>
</dbReference>
<keyword evidence="5 11" id="KW-0418">Kinase</keyword>
<dbReference type="RefSeq" id="WP_011399184.1">
    <property type="nucleotide sequence ID" value="NC_007645.1"/>
</dbReference>
<reference evidence="11 12" key="1">
    <citation type="journal article" date="2005" name="Nucleic Acids Res.">
        <title>Genomic blueprint of Hahella chejuensis, a marine microbe producing an algicidal agent.</title>
        <authorList>
            <person name="Jeong H."/>
            <person name="Yim J.H."/>
            <person name="Lee C."/>
            <person name="Choi S.-H."/>
            <person name="Park Y.K."/>
            <person name="Yoon S.H."/>
            <person name="Hur C.-G."/>
            <person name="Kang H.-Y."/>
            <person name="Kim D."/>
            <person name="Lee H.H."/>
            <person name="Park K.H."/>
            <person name="Park S.-H."/>
            <person name="Park H.-S."/>
            <person name="Lee H.K."/>
            <person name="Oh T.K."/>
            <person name="Kim J.F."/>
        </authorList>
    </citation>
    <scope>NUCLEOTIDE SEQUENCE [LARGE SCALE GENOMIC DNA]</scope>
    <source>
        <strain evidence="11 12">KCTC 2396</strain>
    </source>
</reference>
<evidence type="ECO:0000313" key="12">
    <source>
        <dbReference type="Proteomes" id="UP000000238"/>
    </source>
</evidence>
<evidence type="ECO:0000256" key="3">
    <source>
        <dbReference type="ARBA" id="ARBA00022553"/>
    </source>
</evidence>
<organism evidence="11 12">
    <name type="scientific">Hahella chejuensis (strain KCTC 2396)</name>
    <dbReference type="NCBI Taxonomy" id="349521"/>
    <lineage>
        <taxon>Bacteria</taxon>
        <taxon>Pseudomonadati</taxon>
        <taxon>Pseudomonadota</taxon>
        <taxon>Gammaproteobacteria</taxon>
        <taxon>Oceanospirillales</taxon>
        <taxon>Hahellaceae</taxon>
        <taxon>Hahella</taxon>
    </lineage>
</organism>
<evidence type="ECO:0000313" key="11">
    <source>
        <dbReference type="EMBL" id="ABC32120.1"/>
    </source>
</evidence>
<dbReference type="SUPFAM" id="SSF47384">
    <property type="entry name" value="Homodimeric domain of signal transducing histidine kinase"/>
    <property type="match status" value="1"/>
</dbReference>
<dbReference type="Pfam" id="PF08448">
    <property type="entry name" value="PAS_4"/>
    <property type="match status" value="1"/>
</dbReference>
<dbReference type="SUPFAM" id="SSF55874">
    <property type="entry name" value="ATPase domain of HSP90 chaperone/DNA topoisomerase II/histidine kinase"/>
    <property type="match status" value="2"/>
</dbReference>
<dbReference type="eggNOG" id="COG5002">
    <property type="taxonomic scope" value="Bacteria"/>
</dbReference>
<feature type="domain" description="Histidine kinase" evidence="8">
    <location>
        <begin position="447"/>
        <end position="846"/>
    </location>
</feature>
<dbReference type="Pfam" id="PF02518">
    <property type="entry name" value="HATPase_c"/>
    <property type="match status" value="1"/>
</dbReference>
<dbReference type="PROSITE" id="PS50112">
    <property type="entry name" value="PAS"/>
    <property type="match status" value="1"/>
</dbReference>
<dbReference type="Gene3D" id="6.10.340.10">
    <property type="match status" value="1"/>
</dbReference>
<dbReference type="eggNOG" id="COG2205">
    <property type="taxonomic scope" value="Bacteria"/>
</dbReference>
<keyword evidence="7" id="KW-0175">Coiled coil</keyword>
<sequence>MRKTSNRILSALLLITVVALAATLFQHWQLHFVSDMSRKIIDQDRLLFKHLDQVGLGFTRLYATLERLPMESDPEARGATQARFLERYKSLSELINLSPSRAIMENTSAIDDELNRHLREIALLGEQMFHYMESASPGAAMNILHEKISPLRDNAINLLNRQQELVDHYVHRSSQGIEERLRFIEGVTVISVVVLLITCLGSGFRLTHTIIRPFRRVTRHLRAMQDQPQFINLPEKDRDDDLGLFIRTLHNLLQRLQQANQLLAGAKNVAESEAENRREAERQTRVQKDMLASIIDHIPVAVFAKDVKNDYRFLIWNSLAEKLFEANREDIIGKTDYDIFPNKEEVDFFRSIDEQVMRSGEVVNVEVEPITTSRGTWLAHTTKVPIFDEKGEPETLLGILEDITEKQRADEQLREYAQQLERQTRELTAAKEKAERANRVKSQFLANMSHELRTPVHAILGFTSLCLKRVKNVDELAYEHLSEVKTSAEGLLDLLNNLLDLAKLESGRMVYAFTPVDILAVQEKLLKELRPLWEKKELQIVTEDLLDSPYVVCDGAKITQVLRNLLSNAIKFSPQQGRIRLRIAHRMPDMHELLGLHGLTLERLNKKTAQLLQQPAKLIQLFTSPAPCLNEAGSAMELSYTSAPEENCLTDTLRRLNRELPWDESHSAIYLIQEGDVIAPTHLEGVRAHFDGEPTSVYACNWRRAGGLSERKAEKLAKLAQEVGVLQGPCWKLADVGELQRKIVGLAPLPHESQNNILLLELSLMDTDEPVFAFSVSDQGAGIPEAELESIFDKFVQSSSTDTGAGGTGLGLAICREIIKAHRGLIYARNHEQGGADFTALIPEAEPSPT</sequence>
<dbReference type="CDD" id="cd00130">
    <property type="entry name" value="PAS"/>
    <property type="match status" value="1"/>
</dbReference>
<dbReference type="SMART" id="SM00091">
    <property type="entry name" value="PAS"/>
    <property type="match status" value="1"/>
</dbReference>
<dbReference type="Proteomes" id="UP000000238">
    <property type="component" value="Chromosome"/>
</dbReference>
<dbReference type="PRINTS" id="PR00344">
    <property type="entry name" value="BCTRLSENSOR"/>
</dbReference>
<dbReference type="Pfam" id="PF00512">
    <property type="entry name" value="HisKA"/>
    <property type="match status" value="1"/>
</dbReference>
<gene>
    <name evidence="11" type="ordered locus">HCH_05455</name>
</gene>
<name>Q2SB54_HAHCH</name>
<dbReference type="PANTHER" id="PTHR43711">
    <property type="entry name" value="TWO-COMPONENT HISTIDINE KINASE"/>
    <property type="match status" value="1"/>
</dbReference>
<dbReference type="InterPro" id="IPR003594">
    <property type="entry name" value="HATPase_dom"/>
</dbReference>
<evidence type="ECO:0000259" key="9">
    <source>
        <dbReference type="PROSITE" id="PS50112"/>
    </source>
</evidence>
<dbReference type="Gene3D" id="3.30.565.10">
    <property type="entry name" value="Histidine kinase-like ATPase, C-terminal domain"/>
    <property type="match status" value="2"/>
</dbReference>
<dbReference type="InterPro" id="IPR005467">
    <property type="entry name" value="His_kinase_dom"/>
</dbReference>
<evidence type="ECO:0000256" key="4">
    <source>
        <dbReference type="ARBA" id="ARBA00022679"/>
    </source>
</evidence>
<dbReference type="InterPro" id="IPR003661">
    <property type="entry name" value="HisK_dim/P_dom"/>
</dbReference>
<evidence type="ECO:0000259" key="8">
    <source>
        <dbReference type="PROSITE" id="PS50109"/>
    </source>
</evidence>
<dbReference type="SUPFAM" id="SSF55785">
    <property type="entry name" value="PYP-like sensor domain (PAS domain)"/>
    <property type="match status" value="1"/>
</dbReference>
<dbReference type="InterPro" id="IPR035965">
    <property type="entry name" value="PAS-like_dom_sf"/>
</dbReference>
<dbReference type="Gene3D" id="1.10.287.130">
    <property type="match status" value="1"/>
</dbReference>
<dbReference type="InterPro" id="IPR000700">
    <property type="entry name" value="PAS-assoc_C"/>
</dbReference>
<feature type="coiled-coil region" evidence="7">
    <location>
        <begin position="249"/>
        <end position="283"/>
    </location>
</feature>
<comment type="catalytic activity">
    <reaction evidence="1">
        <text>ATP + protein L-histidine = ADP + protein N-phospho-L-histidine.</text>
        <dbReference type="EC" id="2.7.13.3"/>
    </reaction>
</comment>
<keyword evidence="4" id="KW-0808">Transferase</keyword>
<dbReference type="PROSITE" id="PS50113">
    <property type="entry name" value="PAC"/>
    <property type="match status" value="1"/>
</dbReference>
<evidence type="ECO:0000256" key="2">
    <source>
        <dbReference type="ARBA" id="ARBA00012438"/>
    </source>
</evidence>
<protein>
    <recommendedName>
        <fullName evidence="2">histidine kinase</fullName>
        <ecNumber evidence="2">2.7.13.3</ecNumber>
    </recommendedName>
</protein>
<dbReference type="EMBL" id="CP000155">
    <property type="protein sequence ID" value="ABC32120.1"/>
    <property type="molecule type" value="Genomic_DNA"/>
</dbReference>
<dbReference type="STRING" id="349521.HCH_05455"/>
<dbReference type="InterPro" id="IPR000014">
    <property type="entry name" value="PAS"/>
</dbReference>
<dbReference type="NCBIfam" id="TIGR00229">
    <property type="entry name" value="sensory_box"/>
    <property type="match status" value="1"/>
</dbReference>
<dbReference type="InterPro" id="IPR050736">
    <property type="entry name" value="Sensor_HK_Regulatory"/>
</dbReference>
<dbReference type="KEGG" id="hch:HCH_05455"/>
<dbReference type="PROSITE" id="PS50109">
    <property type="entry name" value="HIS_KIN"/>
    <property type="match status" value="1"/>
</dbReference>
<dbReference type="GO" id="GO:0000155">
    <property type="term" value="F:phosphorelay sensor kinase activity"/>
    <property type="evidence" value="ECO:0007669"/>
    <property type="project" value="InterPro"/>
</dbReference>
<dbReference type="SMART" id="SM00388">
    <property type="entry name" value="HisKA"/>
    <property type="match status" value="1"/>
</dbReference>
<dbReference type="InterPro" id="IPR036097">
    <property type="entry name" value="HisK_dim/P_sf"/>
</dbReference>